<dbReference type="InterPro" id="IPR043000">
    <property type="entry name" value="CBX7"/>
</dbReference>
<dbReference type="SMART" id="SM00298">
    <property type="entry name" value="CHROMO"/>
    <property type="match status" value="1"/>
</dbReference>
<feature type="domain" description="Chromo" evidence="7">
    <location>
        <begin position="11"/>
        <end position="69"/>
    </location>
</feature>
<dbReference type="Pfam" id="PF17218">
    <property type="entry name" value="CBX7_C"/>
    <property type="match status" value="1"/>
</dbReference>
<evidence type="ECO:0000313" key="8">
    <source>
        <dbReference type="EMBL" id="TDH02669.1"/>
    </source>
</evidence>
<evidence type="ECO:0000256" key="3">
    <source>
        <dbReference type="ARBA" id="ARBA00023015"/>
    </source>
</evidence>
<dbReference type="SUPFAM" id="SSF54160">
    <property type="entry name" value="Chromo domain-like"/>
    <property type="match status" value="1"/>
</dbReference>
<feature type="compositionally biased region" description="Polar residues" evidence="6">
    <location>
        <begin position="107"/>
        <end position="123"/>
    </location>
</feature>
<name>A0A484CG05_PERFV</name>
<keyword evidence="2" id="KW-0678">Repressor</keyword>
<dbReference type="InterPro" id="IPR033773">
    <property type="entry name" value="CBX7_C"/>
</dbReference>
<dbReference type="InterPro" id="IPR023780">
    <property type="entry name" value="Chromo_domain"/>
</dbReference>
<dbReference type="AlphaFoldDB" id="A0A484CG05"/>
<feature type="compositionally biased region" description="Polar residues" evidence="6">
    <location>
        <begin position="324"/>
        <end position="334"/>
    </location>
</feature>
<dbReference type="STRING" id="8167.A0A484CG05"/>
<keyword evidence="9" id="KW-1185">Reference proteome</keyword>
<dbReference type="InterPro" id="IPR000953">
    <property type="entry name" value="Chromo/chromo_shadow_dom"/>
</dbReference>
<evidence type="ECO:0000256" key="5">
    <source>
        <dbReference type="ARBA" id="ARBA00023242"/>
    </source>
</evidence>
<dbReference type="InterPro" id="IPR016197">
    <property type="entry name" value="Chromo-like_dom_sf"/>
</dbReference>
<keyword evidence="5" id="KW-0539">Nucleus</keyword>
<dbReference type="EMBL" id="SCKG01000015">
    <property type="protein sequence ID" value="TDH02669.1"/>
    <property type="molecule type" value="Genomic_DNA"/>
</dbReference>
<keyword evidence="3" id="KW-0805">Transcription regulation</keyword>
<evidence type="ECO:0000256" key="2">
    <source>
        <dbReference type="ARBA" id="ARBA00022491"/>
    </source>
</evidence>
<proteinExistence type="predicted"/>
<evidence type="ECO:0000256" key="6">
    <source>
        <dbReference type="SAM" id="MobiDB-lite"/>
    </source>
</evidence>
<dbReference type="PANTHER" id="PTHR47277:SF1">
    <property type="entry name" value="CHROMOBOX PROTEIN HOMOLOG 7"/>
    <property type="match status" value="1"/>
</dbReference>
<dbReference type="FunFam" id="2.40.50.40:FF:000006">
    <property type="entry name" value="Chromobox protein homolog 7"/>
    <property type="match status" value="1"/>
</dbReference>
<feature type="compositionally biased region" description="Basic residues" evidence="6">
    <location>
        <begin position="127"/>
        <end position="138"/>
    </location>
</feature>
<dbReference type="PANTHER" id="PTHR47277">
    <property type="entry name" value="CHROMOBOX PROTEIN HOMOLOG 7"/>
    <property type="match status" value="1"/>
</dbReference>
<accession>A0A484CG05</accession>
<dbReference type="Proteomes" id="UP000295070">
    <property type="component" value="Chromosome 15"/>
</dbReference>
<dbReference type="InterPro" id="IPR017984">
    <property type="entry name" value="Chromo_dom_subgr"/>
</dbReference>
<evidence type="ECO:0000259" key="7">
    <source>
        <dbReference type="PROSITE" id="PS50013"/>
    </source>
</evidence>
<evidence type="ECO:0000256" key="1">
    <source>
        <dbReference type="ARBA" id="ARBA00004123"/>
    </source>
</evidence>
<feature type="region of interest" description="Disordered" evidence="6">
    <location>
        <begin position="300"/>
        <end position="344"/>
    </location>
</feature>
<dbReference type="PRINTS" id="PR00504">
    <property type="entry name" value="CHROMODOMAIN"/>
</dbReference>
<feature type="region of interest" description="Disordered" evidence="6">
    <location>
        <begin position="210"/>
        <end position="252"/>
    </location>
</feature>
<dbReference type="GO" id="GO:0035102">
    <property type="term" value="C:PRC1 complex"/>
    <property type="evidence" value="ECO:0007669"/>
    <property type="project" value="InterPro"/>
</dbReference>
<evidence type="ECO:0000313" key="9">
    <source>
        <dbReference type="Proteomes" id="UP000295070"/>
    </source>
</evidence>
<dbReference type="Gene3D" id="2.40.50.40">
    <property type="match status" value="1"/>
</dbReference>
<dbReference type="CDD" id="cd18646">
    <property type="entry name" value="CD_Cbx7"/>
    <property type="match status" value="1"/>
</dbReference>
<dbReference type="PROSITE" id="PS00598">
    <property type="entry name" value="CHROMO_1"/>
    <property type="match status" value="1"/>
</dbReference>
<sequence length="375" mass="41473">MELSSIGDQVFAVESITKKRVRKGNVEYLLKWQGWPPKYSTWEPEENILDPRLVPAYEENQEKIRALAYRRKGLRPRRLVLRNIFAMDLRSANKALEKPPPRLRLSLTRSMSTDVDQGEQSSLYRGLARRKSKQRVSKRGPAGPSNKTTFPLEKLEEPIEEDWGVTSEEEKHESESITEERSKDRLYGQSECGSPPLLERQDLAMDVEEKEDADLTAVGTETWIDRPGGGTSKTRQNQTFACDQSKDSVSVPEAIPEDVVSVSDRSDWDLGEESVESEGLEIRLESSVCQSSSTTSVIVSVQGSGKTASECSPTEARKEEGSDDSPSVTTTAPGAQTAPVAAEQPGNVISTDVTINSLTVTIKEAVVAEGFFKGY</sequence>
<organism evidence="8 9">
    <name type="scientific">Perca flavescens</name>
    <name type="common">American yellow perch</name>
    <name type="synonym">Morone flavescens</name>
    <dbReference type="NCBI Taxonomy" id="8167"/>
    <lineage>
        <taxon>Eukaryota</taxon>
        <taxon>Metazoa</taxon>
        <taxon>Chordata</taxon>
        <taxon>Craniata</taxon>
        <taxon>Vertebrata</taxon>
        <taxon>Euteleostomi</taxon>
        <taxon>Actinopterygii</taxon>
        <taxon>Neopterygii</taxon>
        <taxon>Teleostei</taxon>
        <taxon>Neoteleostei</taxon>
        <taxon>Acanthomorphata</taxon>
        <taxon>Eupercaria</taxon>
        <taxon>Perciformes</taxon>
        <taxon>Percoidei</taxon>
        <taxon>Percidae</taxon>
        <taxon>Percinae</taxon>
        <taxon>Perca</taxon>
    </lineage>
</organism>
<comment type="subcellular location">
    <subcellularLocation>
        <location evidence="1">Nucleus</location>
    </subcellularLocation>
</comment>
<dbReference type="PROSITE" id="PS50013">
    <property type="entry name" value="CHROMO_2"/>
    <property type="match status" value="1"/>
</dbReference>
<feature type="region of interest" description="Disordered" evidence="6">
    <location>
        <begin position="100"/>
        <end position="196"/>
    </location>
</feature>
<dbReference type="Pfam" id="PF00385">
    <property type="entry name" value="Chromo"/>
    <property type="match status" value="1"/>
</dbReference>
<keyword evidence="4" id="KW-0804">Transcription</keyword>
<feature type="compositionally biased region" description="Basic and acidic residues" evidence="6">
    <location>
        <begin position="168"/>
        <end position="186"/>
    </location>
</feature>
<dbReference type="InterPro" id="IPR023779">
    <property type="entry name" value="Chromodomain_CS"/>
</dbReference>
<protein>
    <recommendedName>
        <fullName evidence="7">Chromo domain-containing protein</fullName>
    </recommendedName>
</protein>
<feature type="compositionally biased region" description="Polar residues" evidence="6">
    <location>
        <begin position="232"/>
        <end position="242"/>
    </location>
</feature>
<gene>
    <name evidence="8" type="ORF">EPR50_G00154750</name>
</gene>
<comment type="caution">
    <text evidence="8">The sequence shown here is derived from an EMBL/GenBank/DDBJ whole genome shotgun (WGS) entry which is preliminary data.</text>
</comment>
<reference evidence="8 9" key="1">
    <citation type="submission" date="2019-01" db="EMBL/GenBank/DDBJ databases">
        <title>A chromosome-scale genome assembly of the yellow perch, Perca flavescens.</title>
        <authorList>
            <person name="Feron R."/>
            <person name="Morvezen R."/>
            <person name="Bestin A."/>
            <person name="Haffray P."/>
            <person name="Klopp C."/>
            <person name="Zahm M."/>
            <person name="Cabau C."/>
            <person name="Roques C."/>
            <person name="Donnadieu C."/>
            <person name="Bouchez O."/>
            <person name="Christie M."/>
            <person name="Larson W."/>
            <person name="Guiguen Y."/>
        </authorList>
    </citation>
    <scope>NUCLEOTIDE SEQUENCE [LARGE SCALE GENOMIC DNA]</scope>
    <source>
        <strain evidence="8">YP-PL-M2</strain>
        <tissue evidence="8">Blood</tissue>
    </source>
</reference>
<evidence type="ECO:0000256" key="4">
    <source>
        <dbReference type="ARBA" id="ARBA00023163"/>
    </source>
</evidence>
<dbReference type="GO" id="GO:0000122">
    <property type="term" value="P:negative regulation of transcription by RNA polymerase II"/>
    <property type="evidence" value="ECO:0007669"/>
    <property type="project" value="TreeGrafter"/>
</dbReference>